<dbReference type="InterPro" id="IPR003439">
    <property type="entry name" value="ABC_transporter-like_ATP-bd"/>
</dbReference>
<dbReference type="Gene3D" id="1.10.287.380">
    <property type="entry name" value="Valyl-tRNA synthetase, C-terminal domain"/>
    <property type="match status" value="1"/>
</dbReference>
<evidence type="ECO:0000256" key="6">
    <source>
        <dbReference type="SAM" id="MobiDB-lite"/>
    </source>
</evidence>
<gene>
    <name evidence="8" type="ORF">C3942_10310</name>
</gene>
<evidence type="ECO:0000313" key="8">
    <source>
        <dbReference type="EMBL" id="PPE73795.1"/>
    </source>
</evidence>
<feature type="region of interest" description="Disordered" evidence="6">
    <location>
        <begin position="590"/>
        <end position="616"/>
    </location>
</feature>
<dbReference type="RefSeq" id="WP_104230310.1">
    <property type="nucleotide sequence ID" value="NZ_PSNW01000005.1"/>
</dbReference>
<dbReference type="Proteomes" id="UP000238220">
    <property type="component" value="Unassembled WGS sequence"/>
</dbReference>
<dbReference type="SMART" id="SM00382">
    <property type="entry name" value="AAA"/>
    <property type="match status" value="2"/>
</dbReference>
<dbReference type="Pfam" id="PF16326">
    <property type="entry name" value="ABC_tran_CTD"/>
    <property type="match status" value="1"/>
</dbReference>
<evidence type="ECO:0000256" key="3">
    <source>
        <dbReference type="ARBA" id="ARBA00022840"/>
    </source>
</evidence>
<dbReference type="PROSITE" id="PS00211">
    <property type="entry name" value="ABC_TRANSPORTER_1"/>
    <property type="match status" value="2"/>
</dbReference>
<dbReference type="InterPro" id="IPR050611">
    <property type="entry name" value="ABCF"/>
</dbReference>
<evidence type="ECO:0000256" key="2">
    <source>
        <dbReference type="ARBA" id="ARBA00022741"/>
    </source>
</evidence>
<reference evidence="8 9" key="1">
    <citation type="submission" date="2018-02" db="EMBL/GenBank/DDBJ databases">
        <title>Genome sequencing of Solimonas sp. HR-BB.</title>
        <authorList>
            <person name="Lee Y."/>
            <person name="Jeon C.O."/>
        </authorList>
    </citation>
    <scope>NUCLEOTIDE SEQUENCE [LARGE SCALE GENOMIC DNA]</scope>
    <source>
        <strain evidence="8 9">HR-BB</strain>
    </source>
</reference>
<dbReference type="FunFam" id="3.40.50.300:FF:002053">
    <property type="entry name" value="ABC transporter ATP-binding protein"/>
    <property type="match status" value="1"/>
</dbReference>
<dbReference type="OrthoDB" id="9762051at2"/>
<dbReference type="PANTHER" id="PTHR19211">
    <property type="entry name" value="ATP-BINDING TRANSPORT PROTEIN-RELATED"/>
    <property type="match status" value="1"/>
</dbReference>
<dbReference type="GO" id="GO:0003677">
    <property type="term" value="F:DNA binding"/>
    <property type="evidence" value="ECO:0007669"/>
    <property type="project" value="InterPro"/>
</dbReference>
<keyword evidence="3 8" id="KW-0067">ATP-binding</keyword>
<dbReference type="InterPro" id="IPR037118">
    <property type="entry name" value="Val-tRNA_synth_C_sf"/>
</dbReference>
<evidence type="ECO:0000256" key="5">
    <source>
        <dbReference type="ARBA" id="ARBA00069073"/>
    </source>
</evidence>
<proteinExistence type="inferred from homology"/>
<comment type="similarity">
    <text evidence="4">Belongs to the ABC transporter superfamily. ABCF family. YheS subfamily.</text>
</comment>
<dbReference type="EMBL" id="PSNW01000005">
    <property type="protein sequence ID" value="PPE73795.1"/>
    <property type="molecule type" value="Genomic_DNA"/>
</dbReference>
<comment type="caution">
    <text evidence="8">The sequence shown here is derived from an EMBL/GenBank/DDBJ whole genome shotgun (WGS) entry which is preliminary data.</text>
</comment>
<dbReference type="InterPro" id="IPR032781">
    <property type="entry name" value="ABC_tran_Xtn"/>
</dbReference>
<evidence type="ECO:0000256" key="4">
    <source>
        <dbReference type="ARBA" id="ARBA00061571"/>
    </source>
</evidence>
<dbReference type="SUPFAM" id="SSF52540">
    <property type="entry name" value="P-loop containing nucleoside triphosphate hydrolases"/>
    <property type="match status" value="2"/>
</dbReference>
<dbReference type="GO" id="GO:0016887">
    <property type="term" value="F:ATP hydrolysis activity"/>
    <property type="evidence" value="ECO:0007669"/>
    <property type="project" value="InterPro"/>
</dbReference>
<keyword evidence="2" id="KW-0547">Nucleotide-binding</keyword>
<evidence type="ECO:0000256" key="1">
    <source>
        <dbReference type="ARBA" id="ARBA00022737"/>
    </source>
</evidence>
<dbReference type="AlphaFoldDB" id="A0A2S5TFP2"/>
<dbReference type="InterPro" id="IPR027417">
    <property type="entry name" value="P-loop_NTPase"/>
</dbReference>
<dbReference type="InterPro" id="IPR003593">
    <property type="entry name" value="AAA+_ATPase"/>
</dbReference>
<dbReference type="InterPro" id="IPR032524">
    <property type="entry name" value="ABC_tran_C"/>
</dbReference>
<protein>
    <recommendedName>
        <fullName evidence="5">Probable ATP-binding protein YheS</fullName>
    </recommendedName>
</protein>
<dbReference type="CDD" id="cd03221">
    <property type="entry name" value="ABCF_EF-3"/>
    <property type="match status" value="2"/>
</dbReference>
<dbReference type="Gene3D" id="3.40.50.300">
    <property type="entry name" value="P-loop containing nucleotide triphosphate hydrolases"/>
    <property type="match status" value="2"/>
</dbReference>
<organism evidence="8 9">
    <name type="scientific">Solimonas fluminis</name>
    <dbReference type="NCBI Taxonomy" id="2086571"/>
    <lineage>
        <taxon>Bacteria</taxon>
        <taxon>Pseudomonadati</taxon>
        <taxon>Pseudomonadota</taxon>
        <taxon>Gammaproteobacteria</taxon>
        <taxon>Nevskiales</taxon>
        <taxon>Nevskiaceae</taxon>
        <taxon>Solimonas</taxon>
    </lineage>
</organism>
<accession>A0A2S5TFP2</accession>
<dbReference type="PROSITE" id="PS50893">
    <property type="entry name" value="ABC_TRANSPORTER_2"/>
    <property type="match status" value="2"/>
</dbReference>
<keyword evidence="9" id="KW-1185">Reference proteome</keyword>
<evidence type="ECO:0000313" key="9">
    <source>
        <dbReference type="Proteomes" id="UP000238220"/>
    </source>
</evidence>
<sequence>MLTFANATLRRGSRTLLENLSFTIYPGQRVGVVGRNGTGKSSLFSMVLGQLQPDLGDVSIPRNITIATVAQETPALQQSALDFVLDGDRELRATEAALTQAEEAEDLDKLASLHDRMAAIGGYAAPARAAKLLDGLGFSTAEQSRAVADFSGGWRMRLNLGRALMCRSDLMMLDEPTNHLDLDAVLWLQDWLSTYPGTLLSVSHDREFLDAATTHTLHLQGGTATLYSGNYSQFERIRAERLAQQQSVHEQQKRQIAHLQSFVDRFKAGTKARQAQARVKMIERIQVTSAVVADPEFQFSFPKPERLPSPLIHCDKVAVGYGERTVLSGIRVGLEPGDRIGLLGPNGAGKSTFVRLLAGELEARAGALTRSPYLRVGYFAQHQVEHLDLKASPILHLQRMAPRAREQDLRDFLGSFNFRGDRAFEAIEPFSGGEKARLALALVVYGKPNLLLLDEPTNHLDLDMRQALEMALQDFAGSVVLVSHDRHLIAATCDELWRVSDGEVAVFDGDLDDYARWLAQRRSGQGTGKPAKVAKATAEAAIPMAPKRRPEEQRAAEKPFREAIRTLDAKMAKLQQRLKALEGELADPGLYEAGQRGKLQKLTQEQTEKRAELESCEEQWLAASEELEKLQQY</sequence>
<feature type="domain" description="ABC transporter" evidence="7">
    <location>
        <begin position="312"/>
        <end position="526"/>
    </location>
</feature>
<dbReference type="InterPro" id="IPR017871">
    <property type="entry name" value="ABC_transporter-like_CS"/>
</dbReference>
<dbReference type="FunFam" id="3.40.50.300:FF:000011">
    <property type="entry name" value="Putative ABC transporter ATP-binding component"/>
    <property type="match status" value="1"/>
</dbReference>
<feature type="domain" description="ABC transporter" evidence="7">
    <location>
        <begin position="2"/>
        <end position="246"/>
    </location>
</feature>
<keyword evidence="1" id="KW-0677">Repeat</keyword>
<name>A0A2S5TFP2_9GAMM</name>
<dbReference type="GO" id="GO:0005524">
    <property type="term" value="F:ATP binding"/>
    <property type="evidence" value="ECO:0007669"/>
    <property type="project" value="UniProtKB-KW"/>
</dbReference>
<dbReference type="PANTHER" id="PTHR19211:SF14">
    <property type="entry name" value="ATP-BINDING CASSETTE SUB-FAMILY F MEMBER 1"/>
    <property type="match status" value="1"/>
</dbReference>
<dbReference type="Pfam" id="PF12848">
    <property type="entry name" value="ABC_tran_Xtn"/>
    <property type="match status" value="1"/>
</dbReference>
<dbReference type="Pfam" id="PF00005">
    <property type="entry name" value="ABC_tran"/>
    <property type="match status" value="2"/>
</dbReference>
<evidence type="ECO:0000259" key="7">
    <source>
        <dbReference type="PROSITE" id="PS50893"/>
    </source>
</evidence>